<evidence type="ECO:0000256" key="1">
    <source>
        <dbReference type="ARBA" id="ARBA00022801"/>
    </source>
</evidence>
<dbReference type="InterPro" id="IPR001910">
    <property type="entry name" value="Inosine/uridine_hydrolase_dom"/>
</dbReference>
<sequence>MTRPLLVDTDPGCDDALAILLALEHADLEVVGLTTVHGNASIDATTHNARSILELLERPDVPVSRGAELPLISPLETAEHIHGVDGIRGDLPEPSPATRPADTHAAQFIVEQARAYEGELTIAAIGPLTNVALALAIEPKLPALLDELIVMGGAAFAPGNVTPLAEANFHSDPEAAHRVVRDGDPIVVGLDVTRRATLPAAWIEGLPRGGPLGRSIYEWATYYTEEILERYDLETAAIHDALVIAQLIDEEVLEVEPHFMEVGIDSELDRGALVCDPHGVTGERPNGRVAVDVDVDRYRELVIEAVEGVL</sequence>
<dbReference type="PANTHER" id="PTHR12304:SF4">
    <property type="entry name" value="URIDINE NUCLEOSIDASE"/>
    <property type="match status" value="1"/>
</dbReference>
<keyword evidence="2" id="KW-0326">Glycosidase</keyword>
<evidence type="ECO:0000313" key="4">
    <source>
        <dbReference type="EMBL" id="MCU4973843.1"/>
    </source>
</evidence>
<keyword evidence="1 4" id="KW-0378">Hydrolase</keyword>
<comment type="caution">
    <text evidence="4">The sequence shown here is derived from an EMBL/GenBank/DDBJ whole genome shotgun (WGS) entry which is preliminary data.</text>
</comment>
<dbReference type="PANTHER" id="PTHR12304">
    <property type="entry name" value="INOSINE-URIDINE PREFERRING NUCLEOSIDE HYDROLASE"/>
    <property type="match status" value="1"/>
</dbReference>
<keyword evidence="5" id="KW-1185">Reference proteome</keyword>
<dbReference type="InterPro" id="IPR036452">
    <property type="entry name" value="Ribo_hydro-like"/>
</dbReference>
<gene>
    <name evidence="4" type="ORF">OB955_13980</name>
</gene>
<dbReference type="RefSeq" id="WP_338008161.1">
    <property type="nucleotide sequence ID" value="NZ_JAOPKB010000008.1"/>
</dbReference>
<dbReference type="EMBL" id="JAOPKB010000008">
    <property type="protein sequence ID" value="MCU4973843.1"/>
    <property type="molecule type" value="Genomic_DNA"/>
</dbReference>
<organism evidence="4 5">
    <name type="scientific">Natronoglomus mannanivorans</name>
    <dbReference type="NCBI Taxonomy" id="2979990"/>
    <lineage>
        <taxon>Archaea</taxon>
        <taxon>Methanobacteriati</taxon>
        <taxon>Methanobacteriota</taxon>
        <taxon>Stenosarchaea group</taxon>
        <taxon>Halobacteria</taxon>
        <taxon>Halobacteriales</taxon>
        <taxon>Natrialbaceae</taxon>
        <taxon>Natronoglomus</taxon>
    </lineage>
</organism>
<evidence type="ECO:0000256" key="2">
    <source>
        <dbReference type="ARBA" id="ARBA00023295"/>
    </source>
</evidence>
<dbReference type="Gene3D" id="3.90.245.10">
    <property type="entry name" value="Ribonucleoside hydrolase-like"/>
    <property type="match status" value="1"/>
</dbReference>
<dbReference type="GO" id="GO:0016787">
    <property type="term" value="F:hydrolase activity"/>
    <property type="evidence" value="ECO:0007669"/>
    <property type="project" value="UniProtKB-KW"/>
</dbReference>
<feature type="domain" description="Inosine/uridine-preferring nucleoside hydrolase" evidence="3">
    <location>
        <begin position="6"/>
        <end position="299"/>
    </location>
</feature>
<dbReference type="Pfam" id="PF01156">
    <property type="entry name" value="IU_nuc_hydro"/>
    <property type="match status" value="1"/>
</dbReference>
<protein>
    <submittedName>
        <fullName evidence="4">Nucleoside hydrolase</fullName>
    </submittedName>
</protein>
<dbReference type="Proteomes" id="UP001320972">
    <property type="component" value="Unassembled WGS sequence"/>
</dbReference>
<reference evidence="4 5" key="1">
    <citation type="submission" date="2022-09" db="EMBL/GenBank/DDBJ databases">
        <title>Enrichment on poylsaccharides allowed isolation of novel metabolic and taxonomic groups of Haloarchaea.</title>
        <authorList>
            <person name="Sorokin D.Y."/>
            <person name="Elcheninov A.G."/>
            <person name="Khizhniak T.V."/>
            <person name="Kolganova T.V."/>
            <person name="Kublanov I.V."/>
        </authorList>
    </citation>
    <scope>NUCLEOTIDE SEQUENCE [LARGE SCALE GENOMIC DNA]</scope>
    <source>
        <strain evidence="4 5">AArc-m2/3/4</strain>
    </source>
</reference>
<name>A0ABT2QFZ2_9EURY</name>
<evidence type="ECO:0000313" key="5">
    <source>
        <dbReference type="Proteomes" id="UP001320972"/>
    </source>
</evidence>
<dbReference type="InterPro" id="IPR023186">
    <property type="entry name" value="IUNH"/>
</dbReference>
<dbReference type="SUPFAM" id="SSF53590">
    <property type="entry name" value="Nucleoside hydrolase"/>
    <property type="match status" value="1"/>
</dbReference>
<accession>A0ABT2QFZ2</accession>
<evidence type="ECO:0000259" key="3">
    <source>
        <dbReference type="Pfam" id="PF01156"/>
    </source>
</evidence>
<proteinExistence type="predicted"/>